<dbReference type="Gene3D" id="3.30.530.20">
    <property type="match status" value="1"/>
</dbReference>
<comment type="caution">
    <text evidence="1">The sequence shown here is derived from an EMBL/GenBank/DDBJ whole genome shotgun (WGS) entry which is preliminary data.</text>
</comment>
<dbReference type="Proteomes" id="UP001172083">
    <property type="component" value="Unassembled WGS sequence"/>
</dbReference>
<dbReference type="RefSeq" id="WP_346761231.1">
    <property type="nucleotide sequence ID" value="NZ_JAUJEB010000007.1"/>
</dbReference>
<dbReference type="InterPro" id="IPR023393">
    <property type="entry name" value="START-like_dom_sf"/>
</dbReference>
<accession>A0ABT8LDN4</accession>
<keyword evidence="2" id="KW-1185">Reference proteome</keyword>
<sequence length="180" mass="19573">MKTVIEKTFQVEASIEKVWEFLSDPTKIVTCVPGAALTEKIDEKHYKGEVTAKFGPVKAKYNGNITIEELDISSHKMLLKGKGLDAKGKGSAEMIMNGILAKKEHETEVNFTMEIALTGMLAQFGARLIKDVSDQLLNQFVTNFKSLLGGKEVDNTINTGSMMGSVVKNKLGGIFGGDKS</sequence>
<dbReference type="InterPro" id="IPR010419">
    <property type="entry name" value="CO_DH_gsu"/>
</dbReference>
<evidence type="ECO:0000313" key="1">
    <source>
        <dbReference type="EMBL" id="MDN5215895.1"/>
    </source>
</evidence>
<gene>
    <name evidence="1" type="ORF">QQ020_27710</name>
</gene>
<proteinExistence type="predicted"/>
<dbReference type="EMBL" id="JAUJEB010000007">
    <property type="protein sequence ID" value="MDN5215895.1"/>
    <property type="molecule type" value="Genomic_DNA"/>
</dbReference>
<dbReference type="Pfam" id="PF06240">
    <property type="entry name" value="COXG"/>
    <property type="match status" value="1"/>
</dbReference>
<dbReference type="SUPFAM" id="SSF55961">
    <property type="entry name" value="Bet v1-like"/>
    <property type="match status" value="1"/>
</dbReference>
<dbReference type="PANTHER" id="PTHR38588">
    <property type="entry name" value="BLL0334 PROTEIN"/>
    <property type="match status" value="1"/>
</dbReference>
<organism evidence="1 2">
    <name type="scientific">Agaribacillus aureus</name>
    <dbReference type="NCBI Taxonomy" id="3051825"/>
    <lineage>
        <taxon>Bacteria</taxon>
        <taxon>Pseudomonadati</taxon>
        <taxon>Bacteroidota</taxon>
        <taxon>Cytophagia</taxon>
        <taxon>Cytophagales</taxon>
        <taxon>Splendidivirgaceae</taxon>
        <taxon>Agaribacillus</taxon>
    </lineage>
</organism>
<dbReference type="PANTHER" id="PTHR38588:SF1">
    <property type="entry name" value="BLL0334 PROTEIN"/>
    <property type="match status" value="1"/>
</dbReference>
<protein>
    <submittedName>
        <fullName evidence="1">SRPBCC family protein</fullName>
    </submittedName>
</protein>
<name>A0ABT8LDN4_9BACT</name>
<dbReference type="CDD" id="cd07823">
    <property type="entry name" value="SRPBCC_5"/>
    <property type="match status" value="1"/>
</dbReference>
<reference evidence="1" key="1">
    <citation type="submission" date="2023-06" db="EMBL/GenBank/DDBJ databases">
        <title>Genomic of Agaribacillus aureum.</title>
        <authorList>
            <person name="Wang G."/>
        </authorList>
    </citation>
    <scope>NUCLEOTIDE SEQUENCE</scope>
    <source>
        <strain evidence="1">BMA12</strain>
    </source>
</reference>
<evidence type="ECO:0000313" key="2">
    <source>
        <dbReference type="Proteomes" id="UP001172083"/>
    </source>
</evidence>